<proteinExistence type="inferred from homology"/>
<evidence type="ECO:0000259" key="2">
    <source>
        <dbReference type="Pfam" id="PF08327"/>
    </source>
</evidence>
<protein>
    <submittedName>
        <fullName evidence="3">Uncharacterized conserved protein YndB, AHSA1/START domain</fullName>
    </submittedName>
</protein>
<dbReference type="Proteomes" id="UP000191112">
    <property type="component" value="Unassembled WGS sequence"/>
</dbReference>
<dbReference type="RefSeq" id="WP_079665462.1">
    <property type="nucleotide sequence ID" value="NZ_FUYZ01000001.1"/>
</dbReference>
<evidence type="ECO:0000313" key="3">
    <source>
        <dbReference type="EMBL" id="SKB59989.1"/>
    </source>
</evidence>
<evidence type="ECO:0000313" key="4">
    <source>
        <dbReference type="Proteomes" id="UP000191112"/>
    </source>
</evidence>
<dbReference type="EMBL" id="FUYZ01000001">
    <property type="protein sequence ID" value="SKB59989.1"/>
    <property type="molecule type" value="Genomic_DNA"/>
</dbReference>
<name>A0A1T5CKL9_9FLAO</name>
<sequence>MGKLTISAEINKPVDQVWEAYNDPKDIVNWNFAHESWSCPSSENDLKVGGKFKNRMEAKDGSFGFDFEGVYDDVRPLELIKYHMEDGREVETNFKALSLNKTEILVKFDPETQNPEDMQLQGWQAILNSFKNYAETKL</sequence>
<accession>A0A1T5CKL9</accession>
<keyword evidence="4" id="KW-1185">Reference proteome</keyword>
<evidence type="ECO:0000256" key="1">
    <source>
        <dbReference type="ARBA" id="ARBA00006817"/>
    </source>
</evidence>
<reference evidence="3 4" key="1">
    <citation type="submission" date="2017-02" db="EMBL/GenBank/DDBJ databases">
        <authorList>
            <person name="Peterson S.W."/>
        </authorList>
    </citation>
    <scope>NUCLEOTIDE SEQUENCE [LARGE SCALE GENOMIC DNA]</scope>
    <source>
        <strain evidence="3 4">DSM 22323</strain>
    </source>
</reference>
<dbReference type="InterPro" id="IPR023393">
    <property type="entry name" value="START-like_dom_sf"/>
</dbReference>
<dbReference type="OrthoDB" id="384974at2"/>
<dbReference type="InterPro" id="IPR013538">
    <property type="entry name" value="ASHA1/2-like_C"/>
</dbReference>
<gene>
    <name evidence="3" type="ORF">SAMN05660477_00135</name>
</gene>
<comment type="similarity">
    <text evidence="1">Belongs to the AHA1 family.</text>
</comment>
<dbReference type="STRING" id="619805.SAMN05660477_00135"/>
<dbReference type="SUPFAM" id="SSF55961">
    <property type="entry name" value="Bet v1-like"/>
    <property type="match status" value="1"/>
</dbReference>
<dbReference type="CDD" id="cd08897">
    <property type="entry name" value="SRPBCC_CalC_Aha1-like_4"/>
    <property type="match status" value="1"/>
</dbReference>
<dbReference type="Gene3D" id="3.30.530.20">
    <property type="match status" value="1"/>
</dbReference>
<organism evidence="3 4">
    <name type="scientific">Soonwooa buanensis</name>
    <dbReference type="NCBI Taxonomy" id="619805"/>
    <lineage>
        <taxon>Bacteria</taxon>
        <taxon>Pseudomonadati</taxon>
        <taxon>Bacteroidota</taxon>
        <taxon>Flavobacteriia</taxon>
        <taxon>Flavobacteriales</taxon>
        <taxon>Weeksellaceae</taxon>
        <taxon>Chryseobacterium group</taxon>
        <taxon>Soonwooa</taxon>
    </lineage>
</organism>
<dbReference type="Pfam" id="PF08327">
    <property type="entry name" value="AHSA1"/>
    <property type="match status" value="1"/>
</dbReference>
<feature type="domain" description="Activator of Hsp90 ATPase homologue 1/2-like C-terminal" evidence="2">
    <location>
        <begin position="13"/>
        <end position="135"/>
    </location>
</feature>
<dbReference type="AlphaFoldDB" id="A0A1T5CKL9"/>